<evidence type="ECO:0000256" key="1">
    <source>
        <dbReference type="SAM" id="Phobius"/>
    </source>
</evidence>
<keyword evidence="3" id="KW-1185">Reference proteome</keyword>
<keyword evidence="1" id="KW-0812">Transmembrane</keyword>
<reference evidence="3" key="1">
    <citation type="journal article" date="2019" name="Int. J. Syst. Evol. Microbiol.">
        <title>The Global Catalogue of Microorganisms (GCM) 10K type strain sequencing project: providing services to taxonomists for standard genome sequencing and annotation.</title>
        <authorList>
            <consortium name="The Broad Institute Genomics Platform"/>
            <consortium name="The Broad Institute Genome Sequencing Center for Infectious Disease"/>
            <person name="Wu L."/>
            <person name="Ma J."/>
        </authorList>
    </citation>
    <scope>NUCLEOTIDE SEQUENCE [LARGE SCALE GENOMIC DNA]</scope>
    <source>
        <strain evidence="3">CCUG 53762</strain>
    </source>
</reference>
<evidence type="ECO:0000313" key="3">
    <source>
        <dbReference type="Proteomes" id="UP001597118"/>
    </source>
</evidence>
<feature type="transmembrane region" description="Helical" evidence="1">
    <location>
        <begin position="164"/>
        <end position="184"/>
    </location>
</feature>
<keyword evidence="1" id="KW-1133">Transmembrane helix</keyword>
<organism evidence="2 3">
    <name type="scientific">Pseudopedobacter beijingensis</name>
    <dbReference type="NCBI Taxonomy" id="1207056"/>
    <lineage>
        <taxon>Bacteria</taxon>
        <taxon>Pseudomonadati</taxon>
        <taxon>Bacteroidota</taxon>
        <taxon>Sphingobacteriia</taxon>
        <taxon>Sphingobacteriales</taxon>
        <taxon>Sphingobacteriaceae</taxon>
        <taxon>Pseudopedobacter</taxon>
    </lineage>
</organism>
<dbReference type="Proteomes" id="UP001597118">
    <property type="component" value="Unassembled WGS sequence"/>
</dbReference>
<evidence type="ECO:0000313" key="2">
    <source>
        <dbReference type="EMBL" id="MFD1628599.1"/>
    </source>
</evidence>
<feature type="transmembrane region" description="Helical" evidence="1">
    <location>
        <begin position="235"/>
        <end position="255"/>
    </location>
</feature>
<feature type="transmembrane region" description="Helical" evidence="1">
    <location>
        <begin position="191"/>
        <end position="208"/>
    </location>
</feature>
<feature type="transmembrane region" description="Helical" evidence="1">
    <location>
        <begin position="28"/>
        <end position="46"/>
    </location>
</feature>
<dbReference type="NCBIfam" id="NF046084">
    <property type="entry name" value="XrtY_assoc_Wzy"/>
    <property type="match status" value="1"/>
</dbReference>
<feature type="transmembrane region" description="Helical" evidence="1">
    <location>
        <begin position="404"/>
        <end position="423"/>
    </location>
</feature>
<feature type="transmembrane region" description="Helical" evidence="1">
    <location>
        <begin position="137"/>
        <end position="158"/>
    </location>
</feature>
<gene>
    <name evidence="2" type="ORF">ACFSAH_01855</name>
</gene>
<feature type="transmembrane region" description="Helical" evidence="1">
    <location>
        <begin position="374"/>
        <end position="392"/>
    </location>
</feature>
<feature type="transmembrane region" description="Helical" evidence="1">
    <location>
        <begin position="107"/>
        <end position="125"/>
    </location>
</feature>
<dbReference type="EMBL" id="JBHUDG010000002">
    <property type="protein sequence ID" value="MFD1628599.1"/>
    <property type="molecule type" value="Genomic_DNA"/>
</dbReference>
<name>A0ABW4I9B0_9SPHI</name>
<accession>A0ABW4I9B0</accession>
<feature type="transmembrane region" description="Helical" evidence="1">
    <location>
        <begin position="58"/>
        <end position="82"/>
    </location>
</feature>
<proteinExistence type="predicted"/>
<keyword evidence="1" id="KW-0472">Membrane</keyword>
<protein>
    <submittedName>
        <fullName evidence="2">Exosortase Y-associated Wzy-like protein</fullName>
    </submittedName>
</protein>
<comment type="caution">
    <text evidence="2">The sequence shown here is derived from an EMBL/GenBank/DDBJ whole genome shotgun (WGS) entry which is preliminary data.</text>
</comment>
<sequence length="460" mass="53485">MLRKYLILFFPLLIAVFLKETPFWSYLIAWLGSFYVFYVTWVQYGYEFSNEQPIAEGIMHPIFLIQAIFTGFMCCTSIFYFYDIYQHSLSDPKYIQELYLTAKSQRLSLLAHIALVLGIISLYGYKDKSVRINNTYTPAFYLKLTLLCYSLGFVFNWMSGLNQFALYLFNISSIAGVFLLVAGLTNQQAKFIWLGLTFFIFNFLSATLTGFKESIITSLLILFVLLFPLYKKTVIILSIPVVYLLVYILPTYAGIIRQESWSGGTTVEDARSMALEQILDENNQEKIKETNWQFLTERLSEISMFNQFVGFVPQKRDYYYLEIVENSLEALIPRVLWPNKPITELVAMERVYDAEVINRNSIASAKTRPVVDGYLSFGAFGIFISIFLYGMFVQWAYNKSENLFNGYELGGIVIFNGIFQPLWRGNNFEFILNNMVYGLLSLFLIYYILRFLKLLNHDQL</sequence>
<feature type="transmembrane region" description="Helical" evidence="1">
    <location>
        <begin position="435"/>
        <end position="452"/>
    </location>
</feature>
<dbReference type="RefSeq" id="WP_379660983.1">
    <property type="nucleotide sequence ID" value="NZ_JBHUDG010000002.1"/>
</dbReference>